<reference evidence="1" key="1">
    <citation type="submission" date="2020-08" db="EMBL/GenBank/DDBJ databases">
        <title>Genome public.</title>
        <authorList>
            <person name="Liu C."/>
            <person name="Sun Q."/>
        </authorList>
    </citation>
    <scope>NUCLEOTIDE SEQUENCE</scope>
    <source>
        <strain evidence="1">NSJ-55</strain>
    </source>
</reference>
<protein>
    <submittedName>
        <fullName evidence="1">Uncharacterized protein</fullName>
    </submittedName>
</protein>
<name>A0A923LH60_9FIRM</name>
<accession>A0A923LH60</accession>
<comment type="caution">
    <text evidence="1">The sequence shown here is derived from an EMBL/GenBank/DDBJ whole genome shotgun (WGS) entry which is preliminary data.</text>
</comment>
<organism evidence="1 2">
    <name type="scientific">Mediterraneibacter hominis</name>
    <dbReference type="NCBI Taxonomy" id="2763054"/>
    <lineage>
        <taxon>Bacteria</taxon>
        <taxon>Bacillati</taxon>
        <taxon>Bacillota</taxon>
        <taxon>Clostridia</taxon>
        <taxon>Lachnospirales</taxon>
        <taxon>Lachnospiraceae</taxon>
        <taxon>Mediterraneibacter</taxon>
    </lineage>
</organism>
<evidence type="ECO:0000313" key="2">
    <source>
        <dbReference type="Proteomes" id="UP000652477"/>
    </source>
</evidence>
<gene>
    <name evidence="1" type="ORF">H8S37_04750</name>
</gene>
<keyword evidence="2" id="KW-1185">Reference proteome</keyword>
<dbReference type="EMBL" id="JACOPF010000001">
    <property type="protein sequence ID" value="MBC5688238.1"/>
    <property type="molecule type" value="Genomic_DNA"/>
</dbReference>
<proteinExistence type="predicted"/>
<dbReference type="AlphaFoldDB" id="A0A923LH60"/>
<sequence length="915" mass="103861">MKINRDFYNRNEPSRIYLSTPNKQLLCALNSVDIDSVDFQGNCNDISTISFNINQYIEDDSGRQIEANGYQLISKYTKLYVTNIGWFILGAPETHHNGTYEYKTINASSAQVEYSQVPLDGWKVNRGTTDSLEMLVEGNVEIINDVEFAKENIKFHYPEKPELSLVDIIVSKVPGWQVGYVDNIPKTYESIENGEIVTKDVLLADEVGTFDINSSNCFSFLMQDFEKYFNCVVDFDYLNFVVNFYRVENFGKDTSVTIGFRNIENSNDVVIDEDNIFTKFRVSGGDNLGIEQFNGGSNYLTIIEDYWLNNKYLSDSTIQKYKAWTAFCNVARYQYGEYSKTWNTLQEEISELYNRIPVSDCDPSNWSSLSDSALLNLKSDYEAQKLGYEKIYVDDEGNFDIEALDASPDANTYHQIVDTILPNIDIEINNRGLESSLDIEDYIDNYYTDWDYYGINELTIRLQSYQDIVNLLKKDHYDLTWEEYQEKSKEDIEKYPVQTSDGFEDKHNEYIKNAEQLDDSNIDSCAYALKQRQTEADIKQEQQDEVNSNRSSLAQKMDMKTWQGQETLQSEASTGFTQKELDEISHIINQSTYVNENIFVSSTEGLTDTILMQQKLCETALDDLSAYSIPQATYTTTMNNILSAFGNEMHAHDLYYGNFIRLGLTDTYYVKLRVMSISFNPCLYNNDFTIQFSNMIKSGKARNDFVSLLDMAGNLSNSSVDTSYSGNPQITDDNIYQLLQKLLQSSAFNNKVDHIVNNNPGGTGNSYLKPGDIYQNNGFFQYIQSELIAAGEIVANSGDFKDLQALVAAIDNLLAGNVSAELAHIINLTAKNVNIDEAVIRDLIAAQITVSMLQAGDISANKFHIISDDGGLSIVGNTMQFKDKNDTVRIQIGRDSNNDFTFVLYDETGKGILID</sequence>
<dbReference type="Proteomes" id="UP000652477">
    <property type="component" value="Unassembled WGS sequence"/>
</dbReference>
<evidence type="ECO:0000313" key="1">
    <source>
        <dbReference type="EMBL" id="MBC5688238.1"/>
    </source>
</evidence>
<dbReference type="RefSeq" id="WP_186874866.1">
    <property type="nucleotide sequence ID" value="NZ_JACOPF010000001.1"/>
</dbReference>